<evidence type="ECO:0000256" key="12">
    <source>
        <dbReference type="SAM" id="MobiDB-lite"/>
    </source>
</evidence>
<proteinExistence type="inferred from homology"/>
<dbReference type="Gene3D" id="1.10.132.30">
    <property type="match status" value="1"/>
</dbReference>
<dbReference type="Gene3D" id="3.30.1490.180">
    <property type="entry name" value="RNA polymerase ii"/>
    <property type="match status" value="1"/>
</dbReference>
<feature type="compositionally biased region" description="Basic and acidic residues" evidence="12">
    <location>
        <begin position="1829"/>
        <end position="1853"/>
    </location>
</feature>
<dbReference type="InterPro" id="IPR015699">
    <property type="entry name" value="DNA-dir_RNA_pol1_lsu_N"/>
</dbReference>
<evidence type="ECO:0000256" key="3">
    <source>
        <dbReference type="ARBA" id="ARBA00022478"/>
    </source>
</evidence>
<name>A0A7S7LHS1_CRYPV</name>
<dbReference type="InterPro" id="IPR000722">
    <property type="entry name" value="RNA_pol_asu"/>
</dbReference>
<dbReference type="InterPro" id="IPR044893">
    <property type="entry name" value="RNA_pol_Rpb1_clamp_domain"/>
</dbReference>
<keyword evidence="6" id="KW-0479">Metal-binding</keyword>
<keyword evidence="5 11" id="KW-0548">Nucleotidyltransferase</keyword>
<dbReference type="FunFam" id="2.40.40.20:FF:000019">
    <property type="entry name" value="DNA-directed RNA polymerase II subunit RPB1"/>
    <property type="match status" value="1"/>
</dbReference>
<feature type="region of interest" description="Disordered" evidence="12">
    <location>
        <begin position="1129"/>
        <end position="1149"/>
    </location>
</feature>
<feature type="compositionally biased region" description="Acidic residues" evidence="12">
    <location>
        <begin position="1888"/>
        <end position="1902"/>
    </location>
</feature>
<feature type="compositionally biased region" description="Low complexity" evidence="12">
    <location>
        <begin position="251"/>
        <end position="261"/>
    </location>
</feature>
<dbReference type="InterPro" id="IPR007083">
    <property type="entry name" value="RNA_pol_Rpb1_4"/>
</dbReference>
<dbReference type="SMART" id="SM00663">
    <property type="entry name" value="RPOLA_N"/>
    <property type="match status" value="1"/>
</dbReference>
<dbReference type="Pfam" id="PF04997">
    <property type="entry name" value="RNA_pol_Rpb1_1"/>
    <property type="match status" value="1"/>
</dbReference>
<dbReference type="Gene3D" id="2.40.40.20">
    <property type="match status" value="1"/>
</dbReference>
<evidence type="ECO:0000256" key="10">
    <source>
        <dbReference type="ARBA" id="ARBA00023242"/>
    </source>
</evidence>
<keyword evidence="8" id="KW-0460">Magnesium</keyword>
<dbReference type="Gene3D" id="6.20.50.80">
    <property type="match status" value="1"/>
</dbReference>
<feature type="region of interest" description="Disordered" evidence="12">
    <location>
        <begin position="1810"/>
        <end position="1927"/>
    </location>
</feature>
<keyword evidence="10" id="KW-0539">Nucleus</keyword>
<evidence type="ECO:0000256" key="8">
    <source>
        <dbReference type="ARBA" id="ARBA00022842"/>
    </source>
</evidence>
<dbReference type="InterPro" id="IPR038120">
    <property type="entry name" value="Rpb1_funnel_sf"/>
</dbReference>
<dbReference type="SUPFAM" id="SSF64484">
    <property type="entry name" value="beta and beta-prime subunits of DNA dependent RNA-polymerase"/>
    <property type="match status" value="1"/>
</dbReference>
<dbReference type="PANTHER" id="PTHR19376">
    <property type="entry name" value="DNA-DIRECTED RNA POLYMERASE"/>
    <property type="match status" value="1"/>
</dbReference>
<evidence type="ECO:0000313" key="15">
    <source>
        <dbReference type="Proteomes" id="UP000593906"/>
    </source>
</evidence>
<evidence type="ECO:0000256" key="11">
    <source>
        <dbReference type="RuleBase" id="RU004279"/>
    </source>
</evidence>
<dbReference type="Pfam" id="PF05000">
    <property type="entry name" value="RNA_pol_Rpb1_4"/>
    <property type="match status" value="1"/>
</dbReference>
<comment type="catalytic activity">
    <reaction evidence="11">
        <text>RNA(n) + a ribonucleoside 5'-triphosphate = RNA(n+1) + diphosphate</text>
        <dbReference type="Rhea" id="RHEA:21248"/>
        <dbReference type="Rhea" id="RHEA-COMP:14527"/>
        <dbReference type="Rhea" id="RHEA-COMP:17342"/>
        <dbReference type="ChEBI" id="CHEBI:33019"/>
        <dbReference type="ChEBI" id="CHEBI:61557"/>
        <dbReference type="ChEBI" id="CHEBI:140395"/>
        <dbReference type="EC" id="2.7.7.6"/>
    </reaction>
</comment>
<dbReference type="EMBL" id="CP044418">
    <property type="protein sequence ID" value="QOY41506.1"/>
    <property type="molecule type" value="Genomic_DNA"/>
</dbReference>
<dbReference type="GO" id="GO:0003899">
    <property type="term" value="F:DNA-directed RNA polymerase activity"/>
    <property type="evidence" value="ECO:0007669"/>
    <property type="project" value="UniProtKB-EC"/>
</dbReference>
<dbReference type="CDD" id="cd01435">
    <property type="entry name" value="RNAP_I_RPA1_N"/>
    <property type="match status" value="1"/>
</dbReference>
<dbReference type="Gene3D" id="6.10.250.2940">
    <property type="match status" value="1"/>
</dbReference>
<feature type="compositionally biased region" description="Acidic residues" evidence="12">
    <location>
        <begin position="1911"/>
        <end position="1924"/>
    </location>
</feature>
<feature type="compositionally biased region" description="Polar residues" evidence="12">
    <location>
        <begin position="210"/>
        <end position="220"/>
    </location>
</feature>
<evidence type="ECO:0000256" key="6">
    <source>
        <dbReference type="ARBA" id="ARBA00022723"/>
    </source>
</evidence>
<dbReference type="InterPro" id="IPR007080">
    <property type="entry name" value="RNA_pol_Rpb1_1"/>
</dbReference>
<dbReference type="Pfam" id="PF04998">
    <property type="entry name" value="RNA_pol_Rpb1_5"/>
    <property type="match status" value="1"/>
</dbReference>
<dbReference type="InterPro" id="IPR042102">
    <property type="entry name" value="RNA_pol_Rpb1_3_sf"/>
</dbReference>
<dbReference type="Pfam" id="PF00623">
    <property type="entry name" value="RNA_pol_Rpb1_2"/>
    <property type="match status" value="1"/>
</dbReference>
<dbReference type="Proteomes" id="UP000593906">
    <property type="component" value="Chromosome 5"/>
</dbReference>
<dbReference type="InterPro" id="IPR007066">
    <property type="entry name" value="RNA_pol_Rpb1_3"/>
</dbReference>
<dbReference type="Pfam" id="PF04983">
    <property type="entry name" value="RNA_pol_Rpb1_3"/>
    <property type="match status" value="1"/>
</dbReference>
<evidence type="ECO:0000256" key="4">
    <source>
        <dbReference type="ARBA" id="ARBA00022679"/>
    </source>
</evidence>
<evidence type="ECO:0000256" key="1">
    <source>
        <dbReference type="ARBA" id="ARBA00004123"/>
    </source>
</evidence>
<feature type="domain" description="RNA polymerase N-terminal" evidence="13">
    <location>
        <begin position="345"/>
        <end position="690"/>
    </location>
</feature>
<keyword evidence="7" id="KW-0862">Zinc</keyword>
<protein>
    <recommendedName>
        <fullName evidence="11">DNA-directed RNA polymerase subunit</fullName>
        <ecNumber evidence="11">2.7.7.6</ecNumber>
    </recommendedName>
</protein>
<dbReference type="InterPro" id="IPR007081">
    <property type="entry name" value="RNA_pol_Rpb1_5"/>
</dbReference>
<dbReference type="InterPro" id="IPR006592">
    <property type="entry name" value="RNA_pol_N"/>
</dbReference>
<sequence length="2227" mass="250349">MNSAPICSDIHSASFDLLRASEVKKLSVCHVTSTTTFESTGESKVGGLHDLRMGPLSNRDFCGTCGSRNECPGHIGHIELELPVFHPLFLGNLVRILKCCCWHCCCIRLSKKVCNGYVKRFESIGKNSNVGSKDLEIYNVNDAQSTDGIASNSYSLEIWEGIKREFLDKASKHSSCSSCGNAFKGRVKESQLGIGITLSWPEGSKPPVSLGSTWSSSLNQEDTRSEYSDSGSESGKEPDSYNSGDSDNQEEGSISSSQQSNESKKRKKNTETKNKSSAKLFKRSYYDDFSMNIPQEAKSHTKQGRGMITQHFQAFQIVPIIKNIWENNRKIFEFIFPICKSLGWEAFFMFTVPVSANKFRPLGMAIGRNISLLHPRTSGLLEILTANDRLKFYVDLQRKENTNESSIEGEDSSKTGKGTKTIKEEIEVNSNNLISYVSSLQEKVNMYLDQSKSFKPSSAPPGIRQWLEKKAGVIRQKMMGKRVNYSARTVIGPDPYLDTNEIGVPLMFALNLTIPERVGTHNVSLMANLVENGPNLYPGANKLLLGGILYDLSRLDQNQRKAKARLLLSSVLSASNPFLGNHHPIVYRHLIDGDIVLMNRQPTLHRPSIMAHYIRIQPKDNIMRLNYVNCGTYNADFDGDEMNLHLPQSLFSRSEAKYIMDASRQYSVPKSGEPLRGLIQDSCIGGAFLTSKSTFLNREEYFHLLYTSLSFIFDKKSSALSTSPMIYSSQGQVIFGSNNRFSEVNSPLGKVKIDECILRNQSNLNSNVQNGNFEIEFSLDSLDTCIAPKNIPKNDSSCKTDFKIHSNIHNSHIFNNLILEPPTIIKPIHLWTGKQVFTSLLKTLLYNLVSTEPSVYAGINLISKSRTPGDSWNGKEDGEKEEAVVIIRNSELLQGVIDKNQIGSNSYCLVHLCTELVGPLIGGKLLSAIFNLSQVYLQMRGFTCSISDMLLTPQAESERIELMKKYNHASVFIQEAFQYYIFKEIGGKNDLNNQTYFSEKFDIYKGFNSNNEFEKTKKAILELRDLKKDKYSSKISKLGQKNDNYLEINPSELVDFSDNKNLTSTVLDVLIDTIRNFSENSNNKLEKKLLLLELVKSLKQQRLSIDGLFKVEENPDKFTHDDSGILFPKDVSTNNSNKDSDPSKDFHSNHDAILYDGSWLSIGKMEESIEDKFDDEENEFNNHGDFFAYPNELTRRKLESLIGNKLNTKKDSLLKIMDAISKIGLGDITSKLGNLLKGSSSKFPFPYNGFSSMVLTGAKGSRVNYNMICVMLGQQELEGRRVPIMPSMKTLPSFATYDLGSRAGGLITDRYLDGLHAQEFFFHCMSGREGLVDTAVKTARSGYLQRCILKGLESMIVNYDGTVRSEDDTIVQFIYGDDGIDVSKSSYLSKLEDLVRNKTLLERDVKFEESMGNKFLNNSFEKVFKYENRQNLFKTCLNQNILSDEKSFKKVKKSVERDCFDNLNISEDNNKTNAIDVENVSSTSLNEMTVNSLLPTILNGGSVSELFLNSLSETNIQKLTRISSDSKYYSNNNYSFKGKRKSRNSLVNDKYSAEEYESMLNMEKLLRLKYMKTQISPGEAVGCLAAQSIGEPATQMTLNTFHLAGHGAANVTLGIPRLKELLQTGGDSKTPYIFIPLLKDINSKKDKSSKFADEENDNKDFINYAEKVLDCFKSIPLSDIIENVGVESSIVYDEDGKFKSSHKKSAYCWNYEISIQFSDLEVFCQSLPHYNMSSLMNLTLSKCIKPFLRNVNNMYTISSIRSSKFSNQENDETDEFVSKYVLGHNSDRNIGIFKGALNSMIQKGNFSFGGGGGGGEGGELGQYEDDFDGGSRPDRKKEPKSEDDSGNNTKKEEIDDVDNDMNNEMDGDDKDKNDDDDNSSVESSSSTSEEENGKDDSDEETEMNNGKFTEEANENDESGSEEDGDLVRRSLSARNSFTGENLMENDSKIPCINLKILTKDVLKHVIDFNIDRKTNILSIKLGWPVIRCPHYIDFLPVLKNCILKTNIQSISCLKNARITRNQKETSDKSLSQFEVTVEGTNVGHIFKISPRYINHDKIRFNDIQTVYKYYGVEAARHCIINELRNVFSVYGINVDYRHLTLISDSITASGKLRVFNRMGTISYNVSPFLQMSFETSMKFLTEACLRGALDNLKSPASSISVGKMVSVGTGISRTYTNFYQNSFGGKRKDKDGSIQKKTKDKKEKNDDETKKGKKTSKKEIENYFKFL</sequence>
<keyword evidence="3 11" id="KW-0240">DNA-directed RNA polymerase</keyword>
<dbReference type="PANTHER" id="PTHR19376:SF11">
    <property type="entry name" value="DNA-DIRECTED RNA POLYMERASE I SUBUNIT RPA1"/>
    <property type="match status" value="1"/>
</dbReference>
<comment type="subcellular location">
    <subcellularLocation>
        <location evidence="1">Nucleus</location>
    </subcellularLocation>
</comment>
<comment type="function">
    <text evidence="11">DNA-dependent RNA polymerase catalyzes the transcription of DNA into RNA using the four ribonucleoside triphosphates as substrates.</text>
</comment>
<feature type="region of interest" description="Disordered" evidence="12">
    <location>
        <begin position="2185"/>
        <end position="2216"/>
    </location>
</feature>
<evidence type="ECO:0000256" key="9">
    <source>
        <dbReference type="ARBA" id="ARBA00023163"/>
    </source>
</evidence>
<keyword evidence="9 11" id="KW-0804">Transcription</keyword>
<dbReference type="Gene3D" id="1.10.150.390">
    <property type="match status" value="1"/>
</dbReference>
<dbReference type="GO" id="GO:0003677">
    <property type="term" value="F:DNA binding"/>
    <property type="evidence" value="ECO:0007669"/>
    <property type="project" value="InterPro"/>
</dbReference>
<evidence type="ECO:0000256" key="2">
    <source>
        <dbReference type="ARBA" id="ARBA00006460"/>
    </source>
</evidence>
<dbReference type="GO" id="GO:0006351">
    <property type="term" value="P:DNA-templated transcription"/>
    <property type="evidence" value="ECO:0007669"/>
    <property type="project" value="InterPro"/>
</dbReference>
<dbReference type="InterPro" id="IPR045867">
    <property type="entry name" value="DNA-dir_RpoC_beta_prime"/>
</dbReference>
<feature type="compositionally biased region" description="Acidic residues" evidence="12">
    <location>
        <begin position="1854"/>
        <end position="1879"/>
    </location>
</feature>
<accession>A0A7S7LHS1</accession>
<dbReference type="EC" id="2.7.7.6" evidence="11"/>
<feature type="compositionally biased region" description="Gly residues" evidence="12">
    <location>
        <begin position="1810"/>
        <end position="1820"/>
    </location>
</feature>
<evidence type="ECO:0000313" key="14">
    <source>
        <dbReference type="EMBL" id="QOY41506.1"/>
    </source>
</evidence>
<dbReference type="Gene3D" id="4.10.860.120">
    <property type="entry name" value="RNA polymerase II, clamp domain"/>
    <property type="match status" value="1"/>
</dbReference>
<dbReference type="VEuPathDB" id="CryptoDB:CPATCC_0022520"/>
<organism evidence="14 15">
    <name type="scientific">Cryptosporidium parvum</name>
    <dbReference type="NCBI Taxonomy" id="5807"/>
    <lineage>
        <taxon>Eukaryota</taxon>
        <taxon>Sar</taxon>
        <taxon>Alveolata</taxon>
        <taxon>Apicomplexa</taxon>
        <taxon>Conoidasida</taxon>
        <taxon>Coccidia</taxon>
        <taxon>Eucoccidiorida</taxon>
        <taxon>Eimeriorina</taxon>
        <taxon>Cryptosporidiidae</taxon>
        <taxon>Cryptosporidium</taxon>
    </lineage>
</organism>
<evidence type="ECO:0000256" key="7">
    <source>
        <dbReference type="ARBA" id="ARBA00022833"/>
    </source>
</evidence>
<gene>
    <name evidence="14" type="ORF">CPATCC_002070</name>
</gene>
<feature type="compositionally biased region" description="Basic and acidic residues" evidence="12">
    <location>
        <begin position="1138"/>
        <end position="1149"/>
    </location>
</feature>
<dbReference type="GO" id="GO:0005736">
    <property type="term" value="C:RNA polymerase I complex"/>
    <property type="evidence" value="ECO:0007669"/>
    <property type="project" value="TreeGrafter"/>
</dbReference>
<feature type="region of interest" description="Disordered" evidence="12">
    <location>
        <begin position="206"/>
        <end position="276"/>
    </location>
</feature>
<evidence type="ECO:0000259" key="13">
    <source>
        <dbReference type="SMART" id="SM00663"/>
    </source>
</evidence>
<evidence type="ECO:0000256" key="5">
    <source>
        <dbReference type="ARBA" id="ARBA00022695"/>
    </source>
</evidence>
<feature type="compositionally biased region" description="Basic and acidic residues" evidence="12">
    <location>
        <begin position="2200"/>
        <end position="2210"/>
    </location>
</feature>
<reference evidence="14 15" key="1">
    <citation type="submission" date="2019-09" db="EMBL/GenBank/DDBJ databases">
        <title>Consistent, comparative and evidence-based genome assembly and annotation for Cryptosporidium parvum, C. hominis and C. tyzzeri.</title>
        <authorList>
            <person name="Baptista R.P."/>
            <person name="Li Y."/>
            <person name="Sateriale A."/>
            <person name="Ansell B."/>
            <person name="Jex A."/>
            <person name="Sanders M."/>
            <person name="Brooks K."/>
            <person name="Tracey A."/>
            <person name="Berriman M."/>
            <person name="Striepen B."/>
            <person name="Cotton J.A."/>
            <person name="Kissinger J.C."/>
        </authorList>
    </citation>
    <scope>NUCLEOTIDE SEQUENCE [LARGE SCALE GENOMIC DNA]</scope>
    <source>
        <strain evidence="14 15">IOWA-ATCC</strain>
    </source>
</reference>
<comment type="similarity">
    <text evidence="2 11">Belongs to the RNA polymerase beta' chain family.</text>
</comment>
<dbReference type="GO" id="GO:0046872">
    <property type="term" value="F:metal ion binding"/>
    <property type="evidence" value="ECO:0007669"/>
    <property type="project" value="UniProtKB-KW"/>
</dbReference>
<dbReference type="Gene3D" id="1.10.274.100">
    <property type="entry name" value="RNA polymerase Rpb1, domain 3"/>
    <property type="match status" value="1"/>
</dbReference>
<keyword evidence="4 11" id="KW-0808">Transferase</keyword>